<dbReference type="EMBL" id="PDNA01000032">
    <property type="protein sequence ID" value="PGH21661.1"/>
    <property type="molecule type" value="Genomic_DNA"/>
</dbReference>
<gene>
    <name evidence="2" type="ORF">AJ80_03094</name>
</gene>
<dbReference type="GO" id="GO:0016192">
    <property type="term" value="P:vesicle-mediated transport"/>
    <property type="evidence" value="ECO:0007669"/>
    <property type="project" value="InterPro"/>
</dbReference>
<feature type="region of interest" description="Disordered" evidence="1">
    <location>
        <begin position="398"/>
        <end position="424"/>
    </location>
</feature>
<dbReference type="Gene3D" id="3.40.50.11960">
    <property type="match status" value="1"/>
</dbReference>
<comment type="caution">
    <text evidence="2">The sequence shown here is derived from an EMBL/GenBank/DDBJ whole genome shotgun (WGS) entry which is preliminary data.</text>
</comment>
<sequence length="466" mass="50593">MSSSSAPQPQLSQGDNSKSARNISTPRRLLILVPSAHSQYTIPPFLHQLTGAEVTLPPQAAADGDLSEEPTTASFAGYTTHSPLRLRTKYYTADIPVWVDELPLSLPPSSASPSSIHNTSNTTPAEPSRSSSQTTPQPSAPPPPDSSSSTAQISALSHWKTEFLSPEAREVRDVIGAIIICIKRPEGVVASSSVPAGAVVPQNARDHVEQSARALKEFVQAIAEVKGLIEEERGGLGEVPGLVVLVGRNEDKGSGGMKGAGGAVRLDDDDKDFGGLGDGGVGGDDADIEPFSVRWWDEELSQLGIFDFEVVVWDPRKVAEEADGKVERNQFGELEGMPRIREVLQTNEWPQHDSADLGYDDEQEDPISRLLDPDNEETGFDMEANELEREMLGLRLAIERGGDGRGEKSDSDGGDEQEEDDNELRVEQLDGLMLRMQAIRDMGADLPREERKKFAEKAIRDIVKDI</sequence>
<feature type="compositionally biased region" description="Acidic residues" evidence="1">
    <location>
        <begin position="412"/>
        <end position="422"/>
    </location>
</feature>
<feature type="region of interest" description="Disordered" evidence="1">
    <location>
        <begin position="1"/>
        <end position="23"/>
    </location>
</feature>
<evidence type="ECO:0000313" key="3">
    <source>
        <dbReference type="Proteomes" id="UP000224634"/>
    </source>
</evidence>
<protein>
    <recommendedName>
        <fullName evidence="4">Alpha and gamma adaptin binding protein p34</fullName>
    </recommendedName>
</protein>
<dbReference type="GO" id="GO:0030674">
    <property type="term" value="F:protein-macromolecule adaptor activity"/>
    <property type="evidence" value="ECO:0007669"/>
    <property type="project" value="TreeGrafter"/>
</dbReference>
<evidence type="ECO:0000313" key="2">
    <source>
        <dbReference type="EMBL" id="PGH21661.1"/>
    </source>
</evidence>
<evidence type="ECO:0000256" key="1">
    <source>
        <dbReference type="SAM" id="MobiDB-lite"/>
    </source>
</evidence>
<feature type="compositionally biased region" description="Polar residues" evidence="1">
    <location>
        <begin position="116"/>
        <end position="125"/>
    </location>
</feature>
<feature type="compositionally biased region" description="Polar residues" evidence="1">
    <location>
        <begin position="14"/>
        <end position="23"/>
    </location>
</feature>
<dbReference type="Proteomes" id="UP000224634">
    <property type="component" value="Unassembled WGS sequence"/>
</dbReference>
<reference evidence="2 3" key="1">
    <citation type="submission" date="2017-10" db="EMBL/GenBank/DDBJ databases">
        <title>Comparative genomics in systemic dimorphic fungi from Ajellomycetaceae.</title>
        <authorList>
            <person name="Munoz J.F."/>
            <person name="Mcewen J.G."/>
            <person name="Clay O.K."/>
            <person name="Cuomo C.A."/>
        </authorList>
    </citation>
    <scope>NUCLEOTIDE SEQUENCE [LARGE SCALE GENOMIC DNA]</scope>
    <source>
        <strain evidence="2 3">UAMH7299</strain>
    </source>
</reference>
<accession>A0A2B7YKS2</accession>
<proteinExistence type="predicted"/>
<dbReference type="AlphaFoldDB" id="A0A2B7YKS2"/>
<dbReference type="Pfam" id="PF10199">
    <property type="entry name" value="Adaptin_binding"/>
    <property type="match status" value="1"/>
</dbReference>
<name>A0A2B7YKS2_POLH7</name>
<dbReference type="STRING" id="1447883.A0A2B7YKS2"/>
<dbReference type="OrthoDB" id="10261384at2759"/>
<organism evidence="2 3">
    <name type="scientific">Polytolypa hystricis (strain UAMH7299)</name>
    <dbReference type="NCBI Taxonomy" id="1447883"/>
    <lineage>
        <taxon>Eukaryota</taxon>
        <taxon>Fungi</taxon>
        <taxon>Dikarya</taxon>
        <taxon>Ascomycota</taxon>
        <taxon>Pezizomycotina</taxon>
        <taxon>Eurotiomycetes</taxon>
        <taxon>Eurotiomycetidae</taxon>
        <taxon>Onygenales</taxon>
        <taxon>Onygenales incertae sedis</taxon>
        <taxon>Polytolypa</taxon>
    </lineage>
</organism>
<dbReference type="PANTHER" id="PTHR28043:SF1">
    <property type="entry name" value="INCREASED RECOMBINATION CENTERS PROTEIN 6"/>
    <property type="match status" value="1"/>
</dbReference>
<feature type="compositionally biased region" description="Basic and acidic residues" evidence="1">
    <location>
        <begin position="398"/>
        <end position="411"/>
    </location>
</feature>
<evidence type="ECO:0008006" key="4">
    <source>
        <dbReference type="Google" id="ProtNLM"/>
    </source>
</evidence>
<feature type="compositionally biased region" description="Low complexity" evidence="1">
    <location>
        <begin position="127"/>
        <end position="137"/>
    </location>
</feature>
<feature type="region of interest" description="Disordered" evidence="1">
    <location>
        <begin position="108"/>
        <end position="152"/>
    </location>
</feature>
<feature type="compositionally biased region" description="Low complexity" evidence="1">
    <location>
        <begin position="1"/>
        <end position="13"/>
    </location>
</feature>
<dbReference type="InterPro" id="IPR034627">
    <property type="entry name" value="Irc6"/>
</dbReference>
<dbReference type="PANTHER" id="PTHR28043">
    <property type="entry name" value="INCREASED RECOMBINATION CENTERS PROTEIN 6"/>
    <property type="match status" value="1"/>
</dbReference>
<keyword evidence="3" id="KW-1185">Reference proteome</keyword>